<name>A0A317EX72_9SPHI</name>
<dbReference type="NCBIfam" id="NF033709">
    <property type="entry name" value="PorV_fam"/>
    <property type="match status" value="1"/>
</dbReference>
<protein>
    <recommendedName>
        <fullName evidence="2">Type IX secretion system protein PorV domain-containing protein</fullName>
    </recommendedName>
</protein>
<reference evidence="4" key="1">
    <citation type="submission" date="2018-05" db="EMBL/GenBank/DDBJ databases">
        <title>Pedobacter paludis sp. nov., isolated from wetland soil.</title>
        <authorList>
            <person name="Zhang Y."/>
        </authorList>
    </citation>
    <scope>NUCLEOTIDE SEQUENCE [LARGE SCALE GENOMIC DNA]</scope>
    <source>
        <strain evidence="4">R-8</strain>
    </source>
</reference>
<evidence type="ECO:0000313" key="3">
    <source>
        <dbReference type="EMBL" id="PWS29816.1"/>
    </source>
</evidence>
<proteinExistence type="predicted"/>
<dbReference type="RefSeq" id="WP_109932699.1">
    <property type="nucleotide sequence ID" value="NZ_QGNY01000010.1"/>
</dbReference>
<feature type="chain" id="PRO_5016401020" description="Type IX secretion system protein PorV domain-containing protein" evidence="1">
    <location>
        <begin position="24"/>
        <end position="380"/>
    </location>
</feature>
<dbReference type="Gene3D" id="2.40.160.60">
    <property type="entry name" value="Outer membrane protein transport protein (OMPP1/FadL/TodX)"/>
    <property type="match status" value="1"/>
</dbReference>
<dbReference type="InterPro" id="IPR045741">
    <property type="entry name" value="PorV"/>
</dbReference>
<comment type="caution">
    <text evidence="3">The sequence shown here is derived from an EMBL/GenBank/DDBJ whole genome shotgun (WGS) entry which is preliminary data.</text>
</comment>
<organism evidence="3 4">
    <name type="scientific">Pedobacter paludis</name>
    <dbReference type="NCBI Taxonomy" id="2203212"/>
    <lineage>
        <taxon>Bacteria</taxon>
        <taxon>Pseudomonadati</taxon>
        <taxon>Bacteroidota</taxon>
        <taxon>Sphingobacteriia</taxon>
        <taxon>Sphingobacteriales</taxon>
        <taxon>Sphingobacteriaceae</taxon>
        <taxon>Pedobacter</taxon>
    </lineage>
</organism>
<sequence>MKTLIKIAYGVFALLCIAFYSHAQVQNQYNTVTTGASFLLISPDARSTGVAEAGTGLMSDANSGFMNGAKLSFADKTGLSVSYVPWLREIDKNLHLGNLSAYHQFGDREAIGLSLKYLDLGSINFRDESGGLLQQYQASEFSIDGTYSRKFGDALAIALTGRYIRSDLGMGTFNGMEVSAVNGYSADVSVYSEKTLTNSRYAWGVSLTNIGTKLKYSSTPGGESFLPMNLRIGGGYTLLKNKSNSLTFLLDVNKLMVPTPPRYKLDANGIATSEIEKGKDPNRSVPNALFSSLFDAPGGFREEISEFTIAGGVEFSYQNQFFIRSGYFYEDPEKGNRQHFAAGIGLKLKPFQFDMSYIAPVSKRYVLRNGIKFTLSYSID</sequence>
<feature type="signal peptide" evidence="1">
    <location>
        <begin position="1"/>
        <end position="23"/>
    </location>
</feature>
<dbReference type="Pfam" id="PF19572">
    <property type="entry name" value="PorV"/>
    <property type="match status" value="1"/>
</dbReference>
<evidence type="ECO:0000313" key="4">
    <source>
        <dbReference type="Proteomes" id="UP000245391"/>
    </source>
</evidence>
<evidence type="ECO:0000256" key="1">
    <source>
        <dbReference type="SAM" id="SignalP"/>
    </source>
</evidence>
<keyword evidence="1" id="KW-0732">Signal</keyword>
<dbReference type="InterPro" id="IPR047799">
    <property type="entry name" value="T9SS_OM_PorV"/>
</dbReference>
<dbReference type="SUPFAM" id="SSF56935">
    <property type="entry name" value="Porins"/>
    <property type="match status" value="1"/>
</dbReference>
<dbReference type="Proteomes" id="UP000245391">
    <property type="component" value="Unassembled WGS sequence"/>
</dbReference>
<feature type="domain" description="Type IX secretion system protein PorV" evidence="2">
    <location>
        <begin position="26"/>
        <end position="261"/>
    </location>
</feature>
<gene>
    <name evidence="3" type="ORF">DF947_20990</name>
</gene>
<keyword evidence="4" id="KW-1185">Reference proteome</keyword>
<dbReference type="AlphaFoldDB" id="A0A317EX72"/>
<dbReference type="NCBIfam" id="NF033710">
    <property type="entry name" value="T9SS_OM_PorV"/>
    <property type="match status" value="1"/>
</dbReference>
<accession>A0A317EX72</accession>
<dbReference type="OrthoDB" id="9758448at2"/>
<evidence type="ECO:0000259" key="2">
    <source>
        <dbReference type="Pfam" id="PF19572"/>
    </source>
</evidence>
<dbReference type="EMBL" id="QGNY01000010">
    <property type="protein sequence ID" value="PWS29816.1"/>
    <property type="molecule type" value="Genomic_DNA"/>
</dbReference>